<evidence type="ECO:0000256" key="1">
    <source>
        <dbReference type="ARBA" id="ARBA00004429"/>
    </source>
</evidence>
<feature type="transmembrane region" description="Helical" evidence="9">
    <location>
        <begin position="7"/>
        <end position="30"/>
    </location>
</feature>
<dbReference type="Pfam" id="PF04290">
    <property type="entry name" value="DctQ"/>
    <property type="match status" value="1"/>
</dbReference>
<comment type="function">
    <text evidence="9">Part of the tripartite ATP-independent periplasmic (TRAP) transport system.</text>
</comment>
<evidence type="ECO:0000256" key="5">
    <source>
        <dbReference type="ARBA" id="ARBA00022692"/>
    </source>
</evidence>
<keyword evidence="4 9" id="KW-0997">Cell inner membrane</keyword>
<dbReference type="InterPro" id="IPR007387">
    <property type="entry name" value="TRAP_DctQ"/>
</dbReference>
<feature type="transmembrane region" description="Helical" evidence="9">
    <location>
        <begin position="122"/>
        <end position="142"/>
    </location>
</feature>
<gene>
    <name evidence="11" type="ORF">GXW71_16285</name>
</gene>
<evidence type="ECO:0000256" key="7">
    <source>
        <dbReference type="ARBA" id="ARBA00023136"/>
    </source>
</evidence>
<evidence type="ECO:0000259" key="10">
    <source>
        <dbReference type="Pfam" id="PF04290"/>
    </source>
</evidence>
<feature type="domain" description="Tripartite ATP-independent periplasmic transporters DctQ component" evidence="10">
    <location>
        <begin position="23"/>
        <end position="152"/>
    </location>
</feature>
<keyword evidence="6 9" id="KW-1133">Transmembrane helix</keyword>
<keyword evidence="3" id="KW-1003">Cell membrane</keyword>
<comment type="caution">
    <text evidence="11">The sequence shown here is derived from an EMBL/GenBank/DDBJ whole genome shotgun (WGS) entry which is preliminary data.</text>
</comment>
<comment type="similarity">
    <text evidence="8 9">Belongs to the TRAP transporter small permease family.</text>
</comment>
<proteinExistence type="inferred from homology"/>
<evidence type="ECO:0000313" key="11">
    <source>
        <dbReference type="EMBL" id="MBR0665918.1"/>
    </source>
</evidence>
<keyword evidence="5 9" id="KW-0812">Transmembrane</keyword>
<evidence type="ECO:0000256" key="6">
    <source>
        <dbReference type="ARBA" id="ARBA00022989"/>
    </source>
</evidence>
<dbReference type="InterPro" id="IPR055348">
    <property type="entry name" value="DctQ"/>
</dbReference>
<evidence type="ECO:0000313" key="12">
    <source>
        <dbReference type="Proteomes" id="UP001196870"/>
    </source>
</evidence>
<feature type="transmembrane region" description="Helical" evidence="9">
    <location>
        <begin position="84"/>
        <end position="110"/>
    </location>
</feature>
<dbReference type="PANTHER" id="PTHR35011">
    <property type="entry name" value="2,3-DIKETO-L-GULONATE TRAP TRANSPORTER SMALL PERMEASE PROTEIN YIAM"/>
    <property type="match status" value="1"/>
</dbReference>
<reference evidence="12" key="1">
    <citation type="journal article" date="2021" name="Syst. Appl. Microbiol.">
        <title>Roseomonas hellenica sp. nov., isolated from roots of wild-growing Alkanna tinctoria.</title>
        <authorList>
            <person name="Rat A."/>
            <person name="Naranjo H.D."/>
            <person name="Lebbe L."/>
            <person name="Cnockaert M."/>
            <person name="Krigas N."/>
            <person name="Grigoriadou K."/>
            <person name="Maloupa E."/>
            <person name="Willems A."/>
        </authorList>
    </citation>
    <scope>NUCLEOTIDE SEQUENCE [LARGE SCALE GENOMIC DNA]</scope>
    <source>
        <strain evidence="12">LMG 31523</strain>
    </source>
</reference>
<keyword evidence="7 9" id="KW-0472">Membrane</keyword>
<dbReference type="PANTHER" id="PTHR35011:SF2">
    <property type="entry name" value="2,3-DIKETO-L-GULONATE TRAP TRANSPORTER SMALL PERMEASE PROTEIN YIAM"/>
    <property type="match status" value="1"/>
</dbReference>
<comment type="subcellular location">
    <subcellularLocation>
        <location evidence="1 9">Cell inner membrane</location>
        <topology evidence="1 9">Multi-pass membrane protein</topology>
    </subcellularLocation>
</comment>
<organism evidence="11 12">
    <name type="scientific">Plastoroseomonas hellenica</name>
    <dbReference type="NCBI Taxonomy" id="2687306"/>
    <lineage>
        <taxon>Bacteria</taxon>
        <taxon>Pseudomonadati</taxon>
        <taxon>Pseudomonadota</taxon>
        <taxon>Alphaproteobacteria</taxon>
        <taxon>Acetobacterales</taxon>
        <taxon>Acetobacteraceae</taxon>
        <taxon>Plastoroseomonas</taxon>
    </lineage>
</organism>
<feature type="transmembrane region" description="Helical" evidence="9">
    <location>
        <begin position="42"/>
        <end position="63"/>
    </location>
</feature>
<evidence type="ECO:0000256" key="8">
    <source>
        <dbReference type="ARBA" id="ARBA00038436"/>
    </source>
</evidence>
<evidence type="ECO:0000256" key="3">
    <source>
        <dbReference type="ARBA" id="ARBA00022475"/>
    </source>
</evidence>
<comment type="subunit">
    <text evidence="9">The complex comprises the extracytoplasmic solute receptor protein and the two transmembrane proteins.</text>
</comment>
<keyword evidence="12" id="KW-1185">Reference proteome</keyword>
<evidence type="ECO:0000256" key="9">
    <source>
        <dbReference type="RuleBase" id="RU369079"/>
    </source>
</evidence>
<dbReference type="Proteomes" id="UP001196870">
    <property type="component" value="Unassembled WGS sequence"/>
</dbReference>
<protein>
    <recommendedName>
        <fullName evidence="9">TRAP transporter small permease protein</fullName>
    </recommendedName>
</protein>
<evidence type="ECO:0000256" key="2">
    <source>
        <dbReference type="ARBA" id="ARBA00022448"/>
    </source>
</evidence>
<accession>A0ABS5F0A9</accession>
<dbReference type="EMBL" id="JAAGBB010000018">
    <property type="protein sequence ID" value="MBR0665918.1"/>
    <property type="molecule type" value="Genomic_DNA"/>
</dbReference>
<evidence type="ECO:0000256" key="4">
    <source>
        <dbReference type="ARBA" id="ARBA00022519"/>
    </source>
</evidence>
<keyword evidence="2 9" id="KW-0813">Transport</keyword>
<sequence length="164" mass="18135">MRGLYRILCGAEAFVAGSFLLLMVVLIFLGGVARMLGMPLNWTTDLATCLFAWGCFLAADVAWRSNSMMSIDVLVDRLPARLRVGIRLLNHALIIAFLLYLIVAGFYLAWVSRIRTFQGMPGVSYSWVTASLPSCALLLLVTTIRHIRAAWRGEQVASRAVDVV</sequence>
<name>A0ABS5F0A9_9PROT</name>